<organism evidence="7">
    <name type="scientific">Cyprideis torosa</name>
    <dbReference type="NCBI Taxonomy" id="163714"/>
    <lineage>
        <taxon>Eukaryota</taxon>
        <taxon>Metazoa</taxon>
        <taxon>Ecdysozoa</taxon>
        <taxon>Arthropoda</taxon>
        <taxon>Crustacea</taxon>
        <taxon>Oligostraca</taxon>
        <taxon>Ostracoda</taxon>
        <taxon>Podocopa</taxon>
        <taxon>Podocopida</taxon>
        <taxon>Cytherocopina</taxon>
        <taxon>Cytheroidea</taxon>
        <taxon>Cytherideidae</taxon>
        <taxon>Cyprideis</taxon>
    </lineage>
</organism>
<dbReference type="GO" id="GO:0005829">
    <property type="term" value="C:cytosol"/>
    <property type="evidence" value="ECO:0007669"/>
    <property type="project" value="TreeGrafter"/>
</dbReference>
<dbReference type="InterPro" id="IPR005475">
    <property type="entry name" value="Transketolase-like_Pyr-bd"/>
</dbReference>
<evidence type="ECO:0000256" key="1">
    <source>
        <dbReference type="ARBA" id="ARBA00001964"/>
    </source>
</evidence>
<keyword evidence="6" id="KW-0324">Glycolysis</keyword>
<dbReference type="EMBL" id="OB661543">
    <property type="protein sequence ID" value="CAD7228459.1"/>
    <property type="molecule type" value="Genomic_DNA"/>
</dbReference>
<protein>
    <submittedName>
        <fullName evidence="7">Uncharacterized protein</fullName>
    </submittedName>
</protein>
<dbReference type="NCBIfam" id="TIGR00239">
    <property type="entry name" value="2oxo_dh_E1"/>
    <property type="match status" value="1"/>
</dbReference>
<dbReference type="CDD" id="cd02016">
    <property type="entry name" value="TPP_E1_OGDC_like"/>
    <property type="match status" value="1"/>
</dbReference>
<dbReference type="Gene3D" id="3.40.50.970">
    <property type="match status" value="1"/>
</dbReference>
<dbReference type="NCBIfam" id="NF008907">
    <property type="entry name" value="PRK12270.1"/>
    <property type="match status" value="1"/>
</dbReference>
<keyword evidence="5" id="KW-0786">Thiamine pyrophosphate</keyword>
<dbReference type="PANTHER" id="PTHR23152:SF4">
    <property type="entry name" value="2-OXOADIPATE DEHYDROGENASE COMPLEX COMPONENT E1"/>
    <property type="match status" value="1"/>
</dbReference>
<dbReference type="PIRSF" id="PIRSF000157">
    <property type="entry name" value="Oxoglu_dh_E1"/>
    <property type="match status" value="1"/>
</dbReference>
<evidence type="ECO:0000256" key="5">
    <source>
        <dbReference type="ARBA" id="ARBA00023052"/>
    </source>
</evidence>
<dbReference type="AlphaFoldDB" id="A0A7R8WG01"/>
<dbReference type="Gene3D" id="3.40.50.11610">
    <property type="entry name" value="Multifunctional 2-oxoglutarate metabolism enzyme, C-terminal domain"/>
    <property type="match status" value="1"/>
</dbReference>
<dbReference type="SUPFAM" id="SSF52518">
    <property type="entry name" value="Thiamin diphosphate-binding fold (THDP-binding)"/>
    <property type="match status" value="2"/>
</dbReference>
<evidence type="ECO:0000256" key="4">
    <source>
        <dbReference type="ARBA" id="ARBA00023002"/>
    </source>
</evidence>
<sequence length="898" mass="101058">MRKPLFYKSFTGQVGRLKKIVVTEMGFPIAASEDVRQATLDSIRAIMLIRAYRARGHLMADLDPLGLREDEYHPELDPSHYGFEPADYSRQIFIDGVLGLESASLNEIVKILKETYSGKIGVEFMHLTDPDEKSWVQQRIEEPHNKTSFTDVGKKAIFQRLVAAEGFEKFLHVKYPGTKRFGLDGGESLIPCIEQIMKRGGQLGLKEIAVGMAHRGRLNVLTNVMGKSFTAMFSEFHGVSSQPDDVQGSGDVKYHVGTSSDRDFDGNNIHLSLTANPSHLEFVNPVVIGKVRAKQAMAKKKSGETVLPLLLHGDAAFAGQGVVPETLMISELPGYRVGGTMHIVINNQIGFTTKPKFSRSGPYCTDVAKVLAAPIFHVNGDDPESVVHVARIATEFRQQFKKDVVIDMYCYRRYGHNEGDEPSFTQPIMYRQIGHQKTTQDKYAEKLINEGTMSKEEAQKIVDEFNDYLGEAFEAAENFKPNKADYLEGTWSGFTVAPDGDRRGDTAVDEVELQKIGKALTSVPNNFKANSKIIRQLKTKAKMFESGEGFDWATAEAMAFGSLLEQGFPVRLSGQDVGRGTFSQRHAKLYDQETEKKYTPLKHISKKQADIEIHDSPLSELAVMGFEYGYALADPKTLVMWEGQFGDFVNGAQVIIDQFLSTGETKWLRMCGLVLMLPHGMEGQGPEHSSARLERFLQASAEDNWQVANCTSPANYFHVLRRQMCRDFRKPLILMTPKSLLRHKLCVSTMEEFASGSSFHRVLWDHDKDELVKPKDMKRVVLCTGKVYYDLLQERRERKIKDIILVRVEQLYPFPDVALKEELAQYPNAQVIWCQEEHKNMGAWSFMNPRIEDVLIDIKHKAGRPRYVGREEAASPATGSLKIHNAQQAKLVDEALSL</sequence>
<accession>A0A7R8WG01</accession>
<dbReference type="InterPro" id="IPR031717">
    <property type="entry name" value="ODO-1/KGD_C"/>
</dbReference>
<keyword evidence="4" id="KW-0560">Oxidoreductase</keyword>
<dbReference type="PANTHER" id="PTHR23152">
    <property type="entry name" value="2-OXOGLUTARATE DEHYDROGENASE"/>
    <property type="match status" value="1"/>
</dbReference>
<gene>
    <name evidence="7" type="ORF">CTOB1V02_LOCUS6342</name>
</gene>
<dbReference type="Gene3D" id="3.40.50.12470">
    <property type="match status" value="1"/>
</dbReference>
<dbReference type="Pfam" id="PF00676">
    <property type="entry name" value="E1_dh"/>
    <property type="match status" value="1"/>
</dbReference>
<dbReference type="Pfam" id="PF02779">
    <property type="entry name" value="Transket_pyr"/>
    <property type="match status" value="1"/>
</dbReference>
<comment type="cofactor">
    <cofactor evidence="1">
        <name>thiamine diphosphate</name>
        <dbReference type="ChEBI" id="CHEBI:58937"/>
    </cofactor>
</comment>
<keyword evidence="3" id="KW-0809">Transit peptide</keyword>
<dbReference type="GO" id="GO:0045252">
    <property type="term" value="C:oxoglutarate dehydrogenase complex"/>
    <property type="evidence" value="ECO:0007669"/>
    <property type="project" value="TreeGrafter"/>
</dbReference>
<comment type="similarity">
    <text evidence="2">Belongs to the alpha-ketoglutarate dehydrogenase family.</text>
</comment>
<dbReference type="NCBIfam" id="NF006914">
    <property type="entry name" value="PRK09404.1"/>
    <property type="match status" value="1"/>
</dbReference>
<evidence type="ECO:0000256" key="2">
    <source>
        <dbReference type="ARBA" id="ARBA00006936"/>
    </source>
</evidence>
<evidence type="ECO:0000256" key="3">
    <source>
        <dbReference type="ARBA" id="ARBA00022946"/>
    </source>
</evidence>
<dbReference type="Gene3D" id="1.10.287.1150">
    <property type="entry name" value="TPP helical domain"/>
    <property type="match status" value="1"/>
</dbReference>
<dbReference type="GO" id="GO:0006099">
    <property type="term" value="P:tricarboxylic acid cycle"/>
    <property type="evidence" value="ECO:0007669"/>
    <property type="project" value="TreeGrafter"/>
</dbReference>
<name>A0A7R8WG01_9CRUS</name>
<dbReference type="InterPro" id="IPR011603">
    <property type="entry name" value="2oxoglutarate_DH_E1"/>
</dbReference>
<dbReference type="FunFam" id="3.40.50.12470:FF:000009">
    <property type="entry name" value="2-oxoglutarate dehydrogenase E1 component"/>
    <property type="match status" value="1"/>
</dbReference>
<dbReference type="InterPro" id="IPR029061">
    <property type="entry name" value="THDP-binding"/>
</dbReference>
<dbReference type="GO" id="GO:0004591">
    <property type="term" value="F:oxoglutarate dehydrogenase (succinyl-transferring) activity"/>
    <property type="evidence" value="ECO:0007669"/>
    <property type="project" value="TreeGrafter"/>
</dbReference>
<evidence type="ECO:0000313" key="7">
    <source>
        <dbReference type="EMBL" id="CAD7228459.1"/>
    </source>
</evidence>
<evidence type="ECO:0000256" key="6">
    <source>
        <dbReference type="ARBA" id="ARBA00023152"/>
    </source>
</evidence>
<proteinExistence type="inferred from homology"/>
<dbReference type="OrthoDB" id="413077at2759"/>
<reference evidence="7" key="1">
    <citation type="submission" date="2020-11" db="EMBL/GenBank/DDBJ databases">
        <authorList>
            <person name="Tran Van P."/>
        </authorList>
    </citation>
    <scope>NUCLEOTIDE SEQUENCE</scope>
</reference>
<dbReference type="GO" id="GO:0030976">
    <property type="term" value="F:thiamine pyrophosphate binding"/>
    <property type="evidence" value="ECO:0007669"/>
    <property type="project" value="InterPro"/>
</dbReference>
<dbReference type="InterPro" id="IPR001017">
    <property type="entry name" value="DH_E1"/>
</dbReference>
<dbReference type="GO" id="GO:0006096">
    <property type="term" value="P:glycolytic process"/>
    <property type="evidence" value="ECO:0007669"/>
    <property type="project" value="UniProtKB-KW"/>
</dbReference>
<dbReference type="InterPro" id="IPR042179">
    <property type="entry name" value="KGD_C_sf"/>
</dbReference>
<dbReference type="SMART" id="SM00861">
    <property type="entry name" value="Transket_pyr"/>
    <property type="match status" value="1"/>
</dbReference>
<dbReference type="Pfam" id="PF16870">
    <property type="entry name" value="OxoGdeHyase_C"/>
    <property type="match status" value="1"/>
</dbReference>